<gene>
    <name evidence="2" type="ORF">JCGZ_24950</name>
</gene>
<dbReference type="AlphaFoldDB" id="A0A067KXL1"/>
<protein>
    <recommendedName>
        <fullName evidence="4">BHLH domain-containing protein</fullName>
    </recommendedName>
</protein>
<evidence type="ECO:0000313" key="3">
    <source>
        <dbReference type="Proteomes" id="UP000027138"/>
    </source>
</evidence>
<proteinExistence type="predicted"/>
<dbReference type="Proteomes" id="UP000027138">
    <property type="component" value="Unassembled WGS sequence"/>
</dbReference>
<feature type="compositionally biased region" description="Acidic residues" evidence="1">
    <location>
        <begin position="203"/>
        <end position="212"/>
    </location>
</feature>
<dbReference type="InterPro" id="IPR037546">
    <property type="entry name" value="SAC51-like"/>
</dbReference>
<feature type="region of interest" description="Disordered" evidence="1">
    <location>
        <begin position="203"/>
        <end position="222"/>
    </location>
</feature>
<keyword evidence="3" id="KW-1185">Reference proteome</keyword>
<evidence type="ECO:0008006" key="4">
    <source>
        <dbReference type="Google" id="ProtNLM"/>
    </source>
</evidence>
<name>A0A067KXL1_JATCU</name>
<dbReference type="Pfam" id="PF23173">
    <property type="entry name" value="bHLH_SAC51"/>
    <property type="match status" value="1"/>
</dbReference>
<dbReference type="PANTHER" id="PTHR36066">
    <property type="entry name" value="TRANSCRIPTION FACTOR BHLH145"/>
    <property type="match status" value="1"/>
</dbReference>
<dbReference type="OrthoDB" id="777433at2759"/>
<evidence type="ECO:0000313" key="2">
    <source>
        <dbReference type="EMBL" id="KDP40951.1"/>
    </source>
</evidence>
<dbReference type="PANTHER" id="PTHR36066:SF8">
    <property type="entry name" value="TRANSCRIPTION FACTOR SAC51"/>
    <property type="match status" value="1"/>
</dbReference>
<dbReference type="STRING" id="180498.A0A067KXL1"/>
<sequence length="349" mass="38544">MVKTNNPWLFPPRFTLQLPDFNFMSTSVEPVQPGCLPAYVNPGTYTFSANMTTAGVVVPSLPSSKAQQNNGAQGLPRPPSIQNLVPTINPYLRENLSVFSNGFPGEVPPNAVPGCQRKFVIFDQSGNETKLIYSSFFPTATKPITDSFMRYEEHAAAKMDQINFTVPKLQEVSDENHLSGEESEMHEDTEEINALLYLDDSGYDDGGDDDEVTSTGHSPSLIRSYGMRGQVEEMTEEVADSDCQNKRQKLLDGGYKRSSLANTCSLTKVAGVHRCDDDAKSSYVIGQNREEEMVAIFGNKRLKKDEVCATLKVLESIIPGAKDKDPLLVLDIAIDYLNSLKHEAKNSRC</sequence>
<dbReference type="EMBL" id="KK914327">
    <property type="protein sequence ID" value="KDP40951.1"/>
    <property type="molecule type" value="Genomic_DNA"/>
</dbReference>
<organism evidence="2 3">
    <name type="scientific">Jatropha curcas</name>
    <name type="common">Barbados nut</name>
    <dbReference type="NCBI Taxonomy" id="180498"/>
    <lineage>
        <taxon>Eukaryota</taxon>
        <taxon>Viridiplantae</taxon>
        <taxon>Streptophyta</taxon>
        <taxon>Embryophyta</taxon>
        <taxon>Tracheophyta</taxon>
        <taxon>Spermatophyta</taxon>
        <taxon>Magnoliopsida</taxon>
        <taxon>eudicotyledons</taxon>
        <taxon>Gunneridae</taxon>
        <taxon>Pentapetalae</taxon>
        <taxon>rosids</taxon>
        <taxon>fabids</taxon>
        <taxon>Malpighiales</taxon>
        <taxon>Euphorbiaceae</taxon>
        <taxon>Crotonoideae</taxon>
        <taxon>Jatropheae</taxon>
        <taxon>Jatropha</taxon>
    </lineage>
</organism>
<reference evidence="2 3" key="1">
    <citation type="journal article" date="2014" name="PLoS ONE">
        <title>Global Analysis of Gene Expression Profiles in Physic Nut (Jatropha curcas L.) Seedlings Exposed to Salt Stress.</title>
        <authorList>
            <person name="Zhang L."/>
            <person name="Zhang C."/>
            <person name="Wu P."/>
            <person name="Chen Y."/>
            <person name="Li M."/>
            <person name="Jiang H."/>
            <person name="Wu G."/>
        </authorList>
    </citation>
    <scope>NUCLEOTIDE SEQUENCE [LARGE SCALE GENOMIC DNA]</scope>
    <source>
        <strain evidence="3">cv. GZQX0401</strain>
        <tissue evidence="2">Young leaves</tissue>
    </source>
</reference>
<accession>A0A067KXL1</accession>
<evidence type="ECO:0000256" key="1">
    <source>
        <dbReference type="SAM" id="MobiDB-lite"/>
    </source>
</evidence>